<dbReference type="OrthoDB" id="73321at2759"/>
<organism evidence="1 2">
    <name type="scientific">Saprolegnia diclina (strain VS20)</name>
    <dbReference type="NCBI Taxonomy" id="1156394"/>
    <lineage>
        <taxon>Eukaryota</taxon>
        <taxon>Sar</taxon>
        <taxon>Stramenopiles</taxon>
        <taxon>Oomycota</taxon>
        <taxon>Saprolegniomycetes</taxon>
        <taxon>Saprolegniales</taxon>
        <taxon>Saprolegniaceae</taxon>
        <taxon>Saprolegnia</taxon>
    </lineage>
</organism>
<proteinExistence type="predicted"/>
<dbReference type="AlphaFoldDB" id="T0PUT5"/>
<reference evidence="1 2" key="1">
    <citation type="submission" date="2012-04" db="EMBL/GenBank/DDBJ databases">
        <title>The Genome Sequence of Saprolegnia declina VS20.</title>
        <authorList>
            <consortium name="The Broad Institute Genome Sequencing Platform"/>
            <person name="Russ C."/>
            <person name="Nusbaum C."/>
            <person name="Tyler B."/>
            <person name="van West P."/>
            <person name="Dieguez-Uribeondo J."/>
            <person name="de Bruijn I."/>
            <person name="Tripathy S."/>
            <person name="Jiang R."/>
            <person name="Young S.K."/>
            <person name="Zeng Q."/>
            <person name="Gargeya S."/>
            <person name="Fitzgerald M."/>
            <person name="Haas B."/>
            <person name="Abouelleil A."/>
            <person name="Alvarado L."/>
            <person name="Arachchi H.M."/>
            <person name="Berlin A."/>
            <person name="Chapman S.B."/>
            <person name="Goldberg J."/>
            <person name="Griggs A."/>
            <person name="Gujja S."/>
            <person name="Hansen M."/>
            <person name="Howarth C."/>
            <person name="Imamovic A."/>
            <person name="Larimer J."/>
            <person name="McCowen C."/>
            <person name="Montmayeur A."/>
            <person name="Murphy C."/>
            <person name="Neiman D."/>
            <person name="Pearson M."/>
            <person name="Priest M."/>
            <person name="Roberts A."/>
            <person name="Saif S."/>
            <person name="Shea T."/>
            <person name="Sisk P."/>
            <person name="Sykes S."/>
            <person name="Wortman J."/>
            <person name="Nusbaum C."/>
            <person name="Birren B."/>
        </authorList>
    </citation>
    <scope>NUCLEOTIDE SEQUENCE [LARGE SCALE GENOMIC DNA]</scope>
    <source>
        <strain evidence="1 2">VS20</strain>
    </source>
</reference>
<dbReference type="Proteomes" id="UP000030762">
    <property type="component" value="Unassembled WGS sequence"/>
</dbReference>
<keyword evidence="2" id="KW-1185">Reference proteome</keyword>
<dbReference type="EMBL" id="JH767185">
    <property type="protein sequence ID" value="EQC29289.1"/>
    <property type="molecule type" value="Genomic_DNA"/>
</dbReference>
<dbReference type="eggNOG" id="KOG0205">
    <property type="taxonomic scope" value="Eukaryota"/>
</dbReference>
<accession>T0PUT5</accession>
<dbReference type="GeneID" id="19953684"/>
<dbReference type="STRING" id="1156394.T0PUT5"/>
<dbReference type="RefSeq" id="XP_008617263.1">
    <property type="nucleotide sequence ID" value="XM_008619041.1"/>
</dbReference>
<gene>
    <name evidence="1" type="ORF">SDRG_12957</name>
</gene>
<dbReference type="VEuPathDB" id="FungiDB:SDRG_12957"/>
<protein>
    <submittedName>
        <fullName evidence="1">Uncharacterized protein</fullName>
    </submittedName>
</protein>
<dbReference type="InParanoid" id="T0PUT5"/>
<evidence type="ECO:0000313" key="2">
    <source>
        <dbReference type="Proteomes" id="UP000030762"/>
    </source>
</evidence>
<evidence type="ECO:0000313" key="1">
    <source>
        <dbReference type="EMBL" id="EQC29289.1"/>
    </source>
</evidence>
<sequence length="178" mass="19695">MAACGEVDGSVYKPDLNATNWAALTENRKRYIDGYKLRYNAHSKYTTFDDIFAHLQDNHINDLGRKPSAREAYDQFLQQYTAAPGAVAAANNANGVSFVGHGYLPLTNGASYCDYMWGYSNFNATWTKNHKNIGPGVQKKDGVIRGLMYTQVSISGQALIFVTRTAESRATLLAKRVV</sequence>
<name>T0PUT5_SAPDV</name>